<dbReference type="SUPFAM" id="SSF52047">
    <property type="entry name" value="RNI-like"/>
    <property type="match status" value="1"/>
</dbReference>
<dbReference type="OrthoDB" id="2958239at2759"/>
<proteinExistence type="predicted"/>
<dbReference type="Proteomes" id="UP000724874">
    <property type="component" value="Unassembled WGS sequence"/>
</dbReference>
<protein>
    <submittedName>
        <fullName evidence="1">Uncharacterized protein</fullName>
    </submittedName>
</protein>
<sequence>MLNPPLSFLSDDLFVYIVEHVATLPFNLETLCNLSLADRAFTQPCQRYIFRTLELGDGTGTKKKISQRLEKIRKILNSKPSIANYVRVVELAISRNRNVWLINHSIFVSILQLLAKSPMPPYELHFKTPMYCPLILEDPVLVVERLTQSFFSNTLTILHLTGCNNVPLPLFLVCPKLKEVLLDHVGVADESYDLYPEKQIFDRGLPALEFLNYRDSQSLVKQMITPPLRFSTPVITWSKLRVLILSPHEKEELICLQPILNVACDALEELHLTGIKVGNSEQLPLSGLVDLSHLPSLHVFALYAIITCGAKGSAVLHDINTVLRTIPACNKVTNLTLDYTVLGEHPFEGCLDQDWVGLCSEIIRIAAGKPLELDLMTTVSTGKLTYQHPGEEELYVHIMKKAELLSDHSRICTHFWNPTCWTLGQRPLPTNQVRSRCKQ</sequence>
<keyword evidence="2" id="KW-1185">Reference proteome</keyword>
<accession>A0A9P5NCA1</accession>
<organism evidence="1 2">
    <name type="scientific">Gymnopilus junonius</name>
    <name type="common">Spectacular rustgill mushroom</name>
    <name type="synonym">Gymnopilus spectabilis subsp. junonius</name>
    <dbReference type="NCBI Taxonomy" id="109634"/>
    <lineage>
        <taxon>Eukaryota</taxon>
        <taxon>Fungi</taxon>
        <taxon>Dikarya</taxon>
        <taxon>Basidiomycota</taxon>
        <taxon>Agaricomycotina</taxon>
        <taxon>Agaricomycetes</taxon>
        <taxon>Agaricomycetidae</taxon>
        <taxon>Agaricales</taxon>
        <taxon>Agaricineae</taxon>
        <taxon>Hymenogastraceae</taxon>
        <taxon>Gymnopilus</taxon>
    </lineage>
</organism>
<dbReference type="EMBL" id="JADNYJ010000129">
    <property type="protein sequence ID" value="KAF8881672.1"/>
    <property type="molecule type" value="Genomic_DNA"/>
</dbReference>
<dbReference type="AlphaFoldDB" id="A0A9P5NCA1"/>
<name>A0A9P5NCA1_GYMJU</name>
<evidence type="ECO:0000313" key="1">
    <source>
        <dbReference type="EMBL" id="KAF8881672.1"/>
    </source>
</evidence>
<gene>
    <name evidence="1" type="ORF">CPB84DRAFT_1791534</name>
</gene>
<comment type="caution">
    <text evidence="1">The sequence shown here is derived from an EMBL/GenBank/DDBJ whole genome shotgun (WGS) entry which is preliminary data.</text>
</comment>
<reference evidence="1" key="1">
    <citation type="submission" date="2020-11" db="EMBL/GenBank/DDBJ databases">
        <authorList>
            <consortium name="DOE Joint Genome Institute"/>
            <person name="Ahrendt S."/>
            <person name="Riley R."/>
            <person name="Andreopoulos W."/>
            <person name="LaButti K."/>
            <person name="Pangilinan J."/>
            <person name="Ruiz-duenas F.J."/>
            <person name="Barrasa J.M."/>
            <person name="Sanchez-Garcia M."/>
            <person name="Camarero S."/>
            <person name="Miyauchi S."/>
            <person name="Serrano A."/>
            <person name="Linde D."/>
            <person name="Babiker R."/>
            <person name="Drula E."/>
            <person name="Ayuso-Fernandez I."/>
            <person name="Pacheco R."/>
            <person name="Padilla G."/>
            <person name="Ferreira P."/>
            <person name="Barriuso J."/>
            <person name="Kellner H."/>
            <person name="Castanera R."/>
            <person name="Alfaro M."/>
            <person name="Ramirez L."/>
            <person name="Pisabarro A.G."/>
            <person name="Kuo A."/>
            <person name="Tritt A."/>
            <person name="Lipzen A."/>
            <person name="He G."/>
            <person name="Yan M."/>
            <person name="Ng V."/>
            <person name="Cullen D."/>
            <person name="Martin F."/>
            <person name="Rosso M.-N."/>
            <person name="Henrissat B."/>
            <person name="Hibbett D."/>
            <person name="Martinez A.T."/>
            <person name="Grigoriev I.V."/>
        </authorList>
    </citation>
    <scope>NUCLEOTIDE SEQUENCE</scope>
    <source>
        <strain evidence="1">AH 44721</strain>
    </source>
</reference>
<evidence type="ECO:0000313" key="2">
    <source>
        <dbReference type="Proteomes" id="UP000724874"/>
    </source>
</evidence>